<proteinExistence type="predicted"/>
<dbReference type="AlphaFoldDB" id="A0AAV7WD09"/>
<dbReference type="Proteomes" id="UP001066276">
    <property type="component" value="Chromosome 1_2"/>
</dbReference>
<organism evidence="1 2">
    <name type="scientific">Pleurodeles waltl</name>
    <name type="common">Iberian ribbed newt</name>
    <dbReference type="NCBI Taxonomy" id="8319"/>
    <lineage>
        <taxon>Eukaryota</taxon>
        <taxon>Metazoa</taxon>
        <taxon>Chordata</taxon>
        <taxon>Craniata</taxon>
        <taxon>Vertebrata</taxon>
        <taxon>Euteleostomi</taxon>
        <taxon>Amphibia</taxon>
        <taxon>Batrachia</taxon>
        <taxon>Caudata</taxon>
        <taxon>Salamandroidea</taxon>
        <taxon>Salamandridae</taxon>
        <taxon>Pleurodelinae</taxon>
        <taxon>Pleurodeles</taxon>
    </lineage>
</organism>
<reference evidence="1" key="1">
    <citation type="journal article" date="2022" name="bioRxiv">
        <title>Sequencing and chromosome-scale assembly of the giantPleurodeles waltlgenome.</title>
        <authorList>
            <person name="Brown T."/>
            <person name="Elewa A."/>
            <person name="Iarovenko S."/>
            <person name="Subramanian E."/>
            <person name="Araus A.J."/>
            <person name="Petzold A."/>
            <person name="Susuki M."/>
            <person name="Suzuki K.-i.T."/>
            <person name="Hayashi T."/>
            <person name="Toyoda A."/>
            <person name="Oliveira C."/>
            <person name="Osipova E."/>
            <person name="Leigh N.D."/>
            <person name="Simon A."/>
            <person name="Yun M.H."/>
        </authorList>
    </citation>
    <scope>NUCLEOTIDE SEQUENCE</scope>
    <source>
        <strain evidence="1">20211129_DDA</strain>
        <tissue evidence="1">Liver</tissue>
    </source>
</reference>
<evidence type="ECO:0000313" key="1">
    <source>
        <dbReference type="EMBL" id="KAJ1210876.1"/>
    </source>
</evidence>
<gene>
    <name evidence="1" type="ORF">NDU88_006238</name>
</gene>
<protein>
    <submittedName>
        <fullName evidence="1">Uncharacterized protein</fullName>
    </submittedName>
</protein>
<name>A0AAV7WD09_PLEWA</name>
<dbReference type="EMBL" id="JANPWB010000002">
    <property type="protein sequence ID" value="KAJ1210876.1"/>
    <property type="molecule type" value="Genomic_DNA"/>
</dbReference>
<accession>A0AAV7WD09</accession>
<sequence length="121" mass="13065">MEPLLQLLLPLFPRRGIPAAPFRAQEQLQRGPVPPDSPRYPPACLCVKKSQCAHPCAYGRDPIGSPILPRPPGTRTGNALASCMNAAARHVLPVTNPPKQPEYGRFDGAPDCPLQNIVGRV</sequence>
<keyword evidence="2" id="KW-1185">Reference proteome</keyword>
<comment type="caution">
    <text evidence="1">The sequence shown here is derived from an EMBL/GenBank/DDBJ whole genome shotgun (WGS) entry which is preliminary data.</text>
</comment>
<evidence type="ECO:0000313" key="2">
    <source>
        <dbReference type="Proteomes" id="UP001066276"/>
    </source>
</evidence>